<dbReference type="EMBL" id="JBGBZA010000001">
    <property type="protein sequence ID" value="MEY9313250.1"/>
    <property type="molecule type" value="Genomic_DNA"/>
</dbReference>
<accession>A0ABV4EQ46</accession>
<dbReference type="Proteomes" id="UP001565471">
    <property type="component" value="Unassembled WGS sequence"/>
</dbReference>
<dbReference type="InterPro" id="IPR025948">
    <property type="entry name" value="HTH-like_dom"/>
</dbReference>
<sequence>MSKPDRRGTLDRADMTLSIRRQCMLLSIARSGVYRPPRASDNDLALMRLIDELFTAWPFLGSRRMTAMLKAEGQANRKGVQR</sequence>
<gene>
    <name evidence="2" type="ORF">ABIF29_000049</name>
</gene>
<evidence type="ECO:0000313" key="2">
    <source>
        <dbReference type="EMBL" id="MEY9313250.1"/>
    </source>
</evidence>
<reference evidence="2 3" key="1">
    <citation type="submission" date="2024-07" db="EMBL/GenBank/DDBJ databases">
        <title>Genomic Encyclopedia of Type Strains, Phase V (KMG-V): Genome sequencing to study the core and pangenomes of soil and plant-associated prokaryotes.</title>
        <authorList>
            <person name="Whitman W."/>
        </authorList>
    </citation>
    <scope>NUCLEOTIDE SEQUENCE [LARGE SCALE GENOMIC DNA]</scope>
    <source>
        <strain evidence="2 3">USDA 415</strain>
    </source>
</reference>
<protein>
    <recommendedName>
        <fullName evidence="1">HTH-like domain-containing protein</fullName>
    </recommendedName>
</protein>
<evidence type="ECO:0000313" key="3">
    <source>
        <dbReference type="Proteomes" id="UP001565471"/>
    </source>
</evidence>
<dbReference type="Pfam" id="PF13276">
    <property type="entry name" value="HTH_21"/>
    <property type="match status" value="1"/>
</dbReference>
<organism evidence="2 3">
    <name type="scientific">Bradyrhizobium elkanii</name>
    <dbReference type="NCBI Taxonomy" id="29448"/>
    <lineage>
        <taxon>Bacteria</taxon>
        <taxon>Pseudomonadati</taxon>
        <taxon>Pseudomonadota</taxon>
        <taxon>Alphaproteobacteria</taxon>
        <taxon>Hyphomicrobiales</taxon>
        <taxon>Nitrobacteraceae</taxon>
        <taxon>Bradyrhizobium</taxon>
    </lineage>
</organism>
<name>A0ABV4EQ46_BRAEL</name>
<feature type="domain" description="HTH-like" evidence="1">
    <location>
        <begin position="42"/>
        <end position="82"/>
    </location>
</feature>
<keyword evidence="3" id="KW-1185">Reference proteome</keyword>
<evidence type="ECO:0000259" key="1">
    <source>
        <dbReference type="Pfam" id="PF13276"/>
    </source>
</evidence>
<comment type="caution">
    <text evidence="2">The sequence shown here is derived from an EMBL/GenBank/DDBJ whole genome shotgun (WGS) entry which is preliminary data.</text>
</comment>
<proteinExistence type="predicted"/>